<feature type="transmembrane region" description="Helical" evidence="2">
    <location>
        <begin position="182"/>
        <end position="204"/>
    </location>
</feature>
<accession>A0A2X0VP34</accession>
<dbReference type="Proteomes" id="UP000250192">
    <property type="component" value="Unassembled WGS sequence"/>
</dbReference>
<evidence type="ECO:0000313" key="3">
    <source>
        <dbReference type="EMBL" id="SPT55491.1"/>
    </source>
</evidence>
<dbReference type="OrthoDB" id="3253878at2"/>
<dbReference type="GeneID" id="93758462"/>
<feature type="region of interest" description="Disordered" evidence="1">
    <location>
        <begin position="1"/>
        <end position="26"/>
    </location>
</feature>
<keyword evidence="2" id="KW-0812">Transmembrane</keyword>
<organism evidence="3 4">
    <name type="scientific">Schaalia odontolytica</name>
    <dbReference type="NCBI Taxonomy" id="1660"/>
    <lineage>
        <taxon>Bacteria</taxon>
        <taxon>Bacillati</taxon>
        <taxon>Actinomycetota</taxon>
        <taxon>Actinomycetes</taxon>
        <taxon>Actinomycetales</taxon>
        <taxon>Actinomycetaceae</taxon>
        <taxon>Schaalia</taxon>
    </lineage>
</organism>
<dbReference type="EMBL" id="UAPR01000002">
    <property type="protein sequence ID" value="SPT55491.1"/>
    <property type="molecule type" value="Genomic_DNA"/>
</dbReference>
<keyword evidence="2" id="KW-0472">Membrane</keyword>
<name>A0A2X0VP34_9ACTO</name>
<feature type="compositionally biased region" description="Low complexity" evidence="1">
    <location>
        <begin position="12"/>
        <end position="26"/>
    </location>
</feature>
<keyword evidence="4" id="KW-1185">Reference proteome</keyword>
<reference evidence="3 4" key="1">
    <citation type="submission" date="2018-06" db="EMBL/GenBank/DDBJ databases">
        <authorList>
            <consortium name="Pathogen Informatics"/>
            <person name="Doyle S."/>
        </authorList>
    </citation>
    <scope>NUCLEOTIDE SEQUENCE [LARGE SCALE GENOMIC DNA]</scope>
    <source>
        <strain evidence="3 4">NCTC9935</strain>
    </source>
</reference>
<dbReference type="RefSeq" id="WP_111823498.1">
    <property type="nucleotide sequence ID" value="NZ_CBDERX010000068.1"/>
</dbReference>
<feature type="transmembrane region" description="Helical" evidence="2">
    <location>
        <begin position="53"/>
        <end position="77"/>
    </location>
</feature>
<dbReference type="AlphaFoldDB" id="A0A2X0VP34"/>
<protein>
    <submittedName>
        <fullName evidence="3">Uncharacterized protein</fullName>
    </submittedName>
</protein>
<evidence type="ECO:0000313" key="4">
    <source>
        <dbReference type="Proteomes" id="UP000250192"/>
    </source>
</evidence>
<proteinExistence type="predicted"/>
<evidence type="ECO:0000256" key="2">
    <source>
        <dbReference type="SAM" id="Phobius"/>
    </source>
</evidence>
<evidence type="ECO:0000256" key="1">
    <source>
        <dbReference type="SAM" id="MobiDB-lite"/>
    </source>
</evidence>
<sequence length="223" mass="22753">MSTSSHTPVGEPNASSPAAGSGAVNPAPQGYAGSPYGVPAPVAMPKLPGRGGAVTTIILGIVLMIIVAPIVVLAMVITGATGAPGQSVEGGTKENGDIVTVTADGHYMVWGTGGKDPECSLIGRDDEVYKLEPYDGHDDAYLASDVPAGEYKLDCDGISASESITGYNTTPEVMTKVVFAPLLWGSGVGVAGLVVLIVGIVLLVKVNGKRRRMTQEAMMSAVR</sequence>
<gene>
    <name evidence="3" type="ORF">NCTC9935_00997</name>
</gene>
<keyword evidence="2" id="KW-1133">Transmembrane helix</keyword>